<proteinExistence type="predicted"/>
<dbReference type="EMBL" id="CM055748">
    <property type="protein sequence ID" value="KAJ7995407.1"/>
    <property type="molecule type" value="Genomic_DNA"/>
</dbReference>
<gene>
    <name evidence="1" type="ORF">DPEC_G00244250</name>
</gene>
<reference evidence="1" key="1">
    <citation type="submission" date="2021-05" db="EMBL/GenBank/DDBJ databases">
        <authorList>
            <person name="Pan Q."/>
            <person name="Jouanno E."/>
            <person name="Zahm M."/>
            <person name="Klopp C."/>
            <person name="Cabau C."/>
            <person name="Louis A."/>
            <person name="Berthelot C."/>
            <person name="Parey E."/>
            <person name="Roest Crollius H."/>
            <person name="Montfort J."/>
            <person name="Robinson-Rechavi M."/>
            <person name="Bouchez O."/>
            <person name="Lampietro C."/>
            <person name="Lopez Roques C."/>
            <person name="Donnadieu C."/>
            <person name="Postlethwait J."/>
            <person name="Bobe J."/>
            <person name="Dillon D."/>
            <person name="Chandos A."/>
            <person name="von Hippel F."/>
            <person name="Guiguen Y."/>
        </authorList>
    </citation>
    <scope>NUCLEOTIDE SEQUENCE</scope>
    <source>
        <strain evidence="1">YG-Jan2019</strain>
    </source>
</reference>
<dbReference type="Proteomes" id="UP001157502">
    <property type="component" value="Chromosome 21"/>
</dbReference>
<organism evidence="1 2">
    <name type="scientific">Dallia pectoralis</name>
    <name type="common">Alaska blackfish</name>
    <dbReference type="NCBI Taxonomy" id="75939"/>
    <lineage>
        <taxon>Eukaryota</taxon>
        <taxon>Metazoa</taxon>
        <taxon>Chordata</taxon>
        <taxon>Craniata</taxon>
        <taxon>Vertebrata</taxon>
        <taxon>Euteleostomi</taxon>
        <taxon>Actinopterygii</taxon>
        <taxon>Neopterygii</taxon>
        <taxon>Teleostei</taxon>
        <taxon>Protacanthopterygii</taxon>
        <taxon>Esociformes</taxon>
        <taxon>Umbridae</taxon>
        <taxon>Dallia</taxon>
    </lineage>
</organism>
<sequence>MRSIERSQTEIINVIEKKQNQAERRAEGLITELEQETTELKRRYSELEKISHIEDHLQFILPRKDWSEIRHQQRLCVGTVWKTVSQLEETLNKEMKKLYEMELRGMQQCIVDVTLDPDTAFVQLIISEDRKEVKYTNKIQKYPYKPNRFDYNTCVLGKKGFSSGKFYYEVQVKGKTGWVLGVARESINRKGAITRNPENGHWVIGLLDDTVYKACAGPEVHLTLKQRPQKVGVFVDYEEGQVSFYNVEDRSHIYSFTGCNFTERLVPYFSTGNNVDGKNGASLIICPGCKRY</sequence>
<protein>
    <submittedName>
        <fullName evidence="1">Uncharacterized protein</fullName>
    </submittedName>
</protein>
<accession>A0ACC2FVQ1</accession>
<name>A0ACC2FVQ1_DALPE</name>
<evidence type="ECO:0000313" key="2">
    <source>
        <dbReference type="Proteomes" id="UP001157502"/>
    </source>
</evidence>
<evidence type="ECO:0000313" key="1">
    <source>
        <dbReference type="EMBL" id="KAJ7995407.1"/>
    </source>
</evidence>
<comment type="caution">
    <text evidence="1">The sequence shown here is derived from an EMBL/GenBank/DDBJ whole genome shotgun (WGS) entry which is preliminary data.</text>
</comment>
<keyword evidence="2" id="KW-1185">Reference proteome</keyword>